<comment type="caution">
    <text evidence="2">The sequence shown here is derived from an EMBL/GenBank/DDBJ whole genome shotgun (WGS) entry which is preliminary data.</text>
</comment>
<name>A0A3M7F469_HORWE</name>
<dbReference type="Proteomes" id="UP000268823">
    <property type="component" value="Unassembled WGS sequence"/>
</dbReference>
<evidence type="ECO:0000256" key="1">
    <source>
        <dbReference type="SAM" id="MobiDB-lite"/>
    </source>
</evidence>
<evidence type="ECO:0000313" key="3">
    <source>
        <dbReference type="Proteomes" id="UP000268823"/>
    </source>
</evidence>
<gene>
    <name evidence="2" type="ORF">D0861_07485</name>
</gene>
<dbReference type="PANTHER" id="PTHR37332">
    <property type="entry name" value="EXPRESSED PROTEIN"/>
    <property type="match status" value="1"/>
</dbReference>
<sequence>MPATRDPRLFPPRRFRIPAQETRRRQLHGKGAGMPSLSASSSSVFHRLTGKRPAPGAGPGAGQVQETTDDDARSDFLLSVAGDGEGGRPRLSQQHRRENSLLSLPNSVTDLGHNVRRSVSLRSHRRYPSTANTTTTASGGTVPRSPPSLTAPSEPLDHAPHLPRQNTTPQPPRSRGKLSLPTRSLSTRFRSAETLPLDPAQLTESPPRPAENPPLFPISPPKTPPSVGMLAGPRRAPSDRPTLHKQTSFSRDPPTSHAPNINGAPLPPTSLPSAAGNPNAIHQMIHETAAKRMATIEYIRKVHDGNIFYFNTLHYTPNSLHTNIPSLQNHKLGRRATAYLVLGYSLPALLDMNSGTPMEYLKALFSLLQEFETYQSLSGFDASSGSSLSRARVGQMFKSGMGLGSRSGMRTGRRSSAATDSIAIDTSKANLLGIPPSGSVDAGSPIDVPSPVGHEFQYLLTLHLPFEPDFSTTFATLCDTLIDTYGTLLSLISTPELCTPAVGDAFSKADKLVRKILVSNVMREFEENARQGAKAEVAGLGKLVLSPLI</sequence>
<dbReference type="EMBL" id="QWIR01000184">
    <property type="protein sequence ID" value="RMY83331.1"/>
    <property type="molecule type" value="Genomic_DNA"/>
</dbReference>
<feature type="region of interest" description="Disordered" evidence="1">
    <location>
        <begin position="102"/>
        <end position="277"/>
    </location>
</feature>
<protein>
    <submittedName>
        <fullName evidence="2">Uncharacterized protein</fullName>
    </submittedName>
</protein>
<organism evidence="2 3">
    <name type="scientific">Hortaea werneckii</name>
    <name type="common">Black yeast</name>
    <name type="synonym">Cladosporium werneckii</name>
    <dbReference type="NCBI Taxonomy" id="91943"/>
    <lineage>
        <taxon>Eukaryota</taxon>
        <taxon>Fungi</taxon>
        <taxon>Dikarya</taxon>
        <taxon>Ascomycota</taxon>
        <taxon>Pezizomycotina</taxon>
        <taxon>Dothideomycetes</taxon>
        <taxon>Dothideomycetidae</taxon>
        <taxon>Mycosphaerellales</taxon>
        <taxon>Teratosphaeriaceae</taxon>
        <taxon>Hortaea</taxon>
    </lineage>
</organism>
<dbReference type="VEuPathDB" id="FungiDB:BTJ68_05171"/>
<feature type="region of interest" description="Disordered" evidence="1">
    <location>
        <begin position="1"/>
        <end position="74"/>
    </location>
</feature>
<feature type="compositionally biased region" description="Pro residues" evidence="1">
    <location>
        <begin position="206"/>
        <end position="224"/>
    </location>
</feature>
<feature type="compositionally biased region" description="Low complexity" evidence="1">
    <location>
        <begin position="129"/>
        <end position="141"/>
    </location>
</feature>
<evidence type="ECO:0000313" key="2">
    <source>
        <dbReference type="EMBL" id="RMY83331.1"/>
    </source>
</evidence>
<reference evidence="2 3" key="1">
    <citation type="journal article" date="2018" name="BMC Genomics">
        <title>Genomic evidence for intraspecific hybridization in a clonal and extremely halotolerant yeast.</title>
        <authorList>
            <person name="Gostincar C."/>
            <person name="Stajich J.E."/>
            <person name="Zupancic J."/>
            <person name="Zalar P."/>
            <person name="Gunde-Cimerman N."/>
        </authorList>
    </citation>
    <scope>NUCLEOTIDE SEQUENCE [LARGE SCALE GENOMIC DNA]</scope>
    <source>
        <strain evidence="2 3">EXF-2788</strain>
    </source>
</reference>
<dbReference type="OrthoDB" id="14339at2759"/>
<accession>A0A3M7F469</accession>
<dbReference type="PANTHER" id="PTHR37332:SF1">
    <property type="entry name" value="ELMO DOMAIN-CONTAINING PROTEIN"/>
    <property type="match status" value="1"/>
</dbReference>
<dbReference type="AlphaFoldDB" id="A0A3M7F469"/>
<proteinExistence type="predicted"/>